<evidence type="ECO:0000313" key="10">
    <source>
        <dbReference type="EMBL" id="SPD29796.1"/>
    </source>
</evidence>
<keyword evidence="6" id="KW-0406">Ion transport</keyword>
<comment type="subcellular location">
    <subcellularLocation>
        <location evidence="1">Membrane</location>
    </subcellularLocation>
</comment>
<evidence type="ECO:0000256" key="8">
    <source>
        <dbReference type="ARBA" id="ARBA00023310"/>
    </source>
</evidence>
<name>A0A2N9IWM3_FAGSY</name>
<dbReference type="PRINTS" id="PR00125">
    <property type="entry name" value="ATPASEDELTA"/>
</dbReference>
<protein>
    <recommendedName>
        <fullName evidence="11">ATP synthase delta chain</fullName>
    </recommendedName>
</protein>
<evidence type="ECO:0000256" key="9">
    <source>
        <dbReference type="SAM" id="MobiDB-lite"/>
    </source>
</evidence>
<dbReference type="InterPro" id="IPR000711">
    <property type="entry name" value="ATPase_OSCP/dsu"/>
</dbReference>
<dbReference type="GO" id="GO:0046933">
    <property type="term" value="F:proton-transporting ATP synthase activity, rotational mechanism"/>
    <property type="evidence" value="ECO:0007669"/>
    <property type="project" value="InterPro"/>
</dbReference>
<organism evidence="10">
    <name type="scientific">Fagus sylvatica</name>
    <name type="common">Beechnut</name>
    <dbReference type="NCBI Taxonomy" id="28930"/>
    <lineage>
        <taxon>Eukaryota</taxon>
        <taxon>Viridiplantae</taxon>
        <taxon>Streptophyta</taxon>
        <taxon>Embryophyta</taxon>
        <taxon>Tracheophyta</taxon>
        <taxon>Spermatophyta</taxon>
        <taxon>Magnoliopsida</taxon>
        <taxon>eudicotyledons</taxon>
        <taxon>Gunneridae</taxon>
        <taxon>Pentapetalae</taxon>
        <taxon>rosids</taxon>
        <taxon>fabids</taxon>
        <taxon>Fagales</taxon>
        <taxon>Fagaceae</taxon>
        <taxon>Fagus</taxon>
    </lineage>
</organism>
<evidence type="ECO:0000256" key="4">
    <source>
        <dbReference type="ARBA" id="ARBA00022448"/>
    </source>
</evidence>
<evidence type="ECO:0000256" key="6">
    <source>
        <dbReference type="ARBA" id="ARBA00023065"/>
    </source>
</evidence>
<sequence>MDSLSSSVSTLKVPALYSTSRELYHFKTTPQTSHLPPNLSASTTKTNPLSNKATTHLTHKTFTPSFFSHSQASSFTPFSPPLHLKPSSGYAAALIDIAQCNNSLNTVGKDVQRFLKLLRNKQIQAVLVDQLISEKDKGQVIGEVVKKWRFNRHLVSLVKMLIEKNKVGIVKEVLEEFERIYDELSGTQVVLVSSATKMGEDEMVGIAKRVQKLSGAMKVKVRNLVYESLPSFAI</sequence>
<keyword evidence="5" id="KW-0375">Hydrogen ion transport</keyword>
<dbReference type="GO" id="GO:0016020">
    <property type="term" value="C:membrane"/>
    <property type="evidence" value="ECO:0007669"/>
    <property type="project" value="UniProtKB-SubCell"/>
</dbReference>
<dbReference type="Gene3D" id="1.10.520.20">
    <property type="entry name" value="N-terminal domain of the delta subunit of the F1F0-ATP synthase"/>
    <property type="match status" value="1"/>
</dbReference>
<dbReference type="PANTHER" id="PTHR11910">
    <property type="entry name" value="ATP SYNTHASE DELTA CHAIN"/>
    <property type="match status" value="1"/>
</dbReference>
<evidence type="ECO:0000256" key="1">
    <source>
        <dbReference type="ARBA" id="ARBA00004370"/>
    </source>
</evidence>
<comment type="similarity">
    <text evidence="2">Belongs to the ATPase delta chain family.</text>
</comment>
<keyword evidence="7" id="KW-0472">Membrane</keyword>
<dbReference type="InterPro" id="IPR026015">
    <property type="entry name" value="ATP_synth_OSCP/delta_N_sf"/>
</dbReference>
<dbReference type="EMBL" id="OIVN01006287">
    <property type="protein sequence ID" value="SPD29796.1"/>
    <property type="molecule type" value="Genomic_DNA"/>
</dbReference>
<evidence type="ECO:0000256" key="2">
    <source>
        <dbReference type="ARBA" id="ARBA00007046"/>
    </source>
</evidence>
<evidence type="ECO:0008006" key="11">
    <source>
        <dbReference type="Google" id="ProtNLM"/>
    </source>
</evidence>
<reference evidence="10" key="1">
    <citation type="submission" date="2018-02" db="EMBL/GenBank/DDBJ databases">
        <authorList>
            <person name="Cohen D.B."/>
            <person name="Kent A.D."/>
        </authorList>
    </citation>
    <scope>NUCLEOTIDE SEQUENCE</scope>
</reference>
<proteinExistence type="inferred from homology"/>
<feature type="region of interest" description="Disordered" evidence="9">
    <location>
        <begin position="28"/>
        <end position="50"/>
    </location>
</feature>
<keyword evidence="4" id="KW-0813">Transport</keyword>
<comment type="subunit">
    <text evidence="3">F-type ATPases have 2 components, CF(1) - the catalytic core - and CF(0) - the membrane proton channel. CF(1) has five subunits: alpha(3), beta(3), gamma(1), delta(1), epsilon(1). CF(0) has three main subunits: a, b and c.</text>
</comment>
<dbReference type="NCBIfam" id="TIGR01145">
    <property type="entry name" value="ATP_synt_delta"/>
    <property type="match status" value="1"/>
</dbReference>
<dbReference type="Pfam" id="PF00213">
    <property type="entry name" value="OSCP"/>
    <property type="match status" value="1"/>
</dbReference>
<accession>A0A2N9IWM3</accession>
<evidence type="ECO:0000256" key="5">
    <source>
        <dbReference type="ARBA" id="ARBA00022781"/>
    </source>
</evidence>
<evidence type="ECO:0000256" key="7">
    <source>
        <dbReference type="ARBA" id="ARBA00023136"/>
    </source>
</evidence>
<keyword evidence="8" id="KW-0066">ATP synthesis</keyword>
<evidence type="ECO:0000256" key="3">
    <source>
        <dbReference type="ARBA" id="ARBA00011648"/>
    </source>
</evidence>
<gene>
    <name evidence="10" type="ORF">FSB_LOCUS57678</name>
</gene>
<dbReference type="SUPFAM" id="SSF47928">
    <property type="entry name" value="N-terminal domain of the delta subunit of the F1F0-ATP synthase"/>
    <property type="match status" value="1"/>
</dbReference>
<dbReference type="AlphaFoldDB" id="A0A2N9IWM3"/>